<protein>
    <submittedName>
        <fullName evidence="3">Uncharacterized protein</fullName>
    </submittedName>
</protein>
<keyword evidence="2" id="KW-0732">Signal</keyword>
<feature type="transmembrane region" description="Helical" evidence="1">
    <location>
        <begin position="108"/>
        <end position="136"/>
    </location>
</feature>
<sequence length="146" mass="16402">MSSPLPLLLLLAALGFEGKRGSAGGSQGSWAEDMVLVLAADNELLDVFWANEKFQDYYRGQDLDLHHHDVPAKVETRRHPSENCIHGWLFDLTVAYQKVTFSSQQHDLLYSIVVNMVLMLVFVVIVIILTSLHIIVDYSHEVLGVL</sequence>
<organism evidence="3 4">
    <name type="scientific">Sphagnum jensenii</name>
    <dbReference type="NCBI Taxonomy" id="128206"/>
    <lineage>
        <taxon>Eukaryota</taxon>
        <taxon>Viridiplantae</taxon>
        <taxon>Streptophyta</taxon>
        <taxon>Embryophyta</taxon>
        <taxon>Bryophyta</taxon>
        <taxon>Sphagnophytina</taxon>
        <taxon>Sphagnopsida</taxon>
        <taxon>Sphagnales</taxon>
        <taxon>Sphagnaceae</taxon>
        <taxon>Sphagnum</taxon>
    </lineage>
</organism>
<accession>A0ABP1B372</accession>
<gene>
    <name evidence="3" type="ORF">CSSPJE1EN2_LOCUS11926</name>
</gene>
<reference evidence="3" key="1">
    <citation type="submission" date="2024-03" db="EMBL/GenBank/DDBJ databases">
        <authorList>
            <consortium name="ELIXIR-Norway"/>
            <consortium name="Elixir Norway"/>
        </authorList>
    </citation>
    <scope>NUCLEOTIDE SEQUENCE</scope>
</reference>
<keyword evidence="1" id="KW-0812">Transmembrane</keyword>
<proteinExistence type="predicted"/>
<keyword evidence="1" id="KW-1133">Transmembrane helix</keyword>
<keyword evidence="1" id="KW-0472">Membrane</keyword>
<keyword evidence="4" id="KW-1185">Reference proteome</keyword>
<evidence type="ECO:0000313" key="3">
    <source>
        <dbReference type="EMBL" id="CAK9869144.1"/>
    </source>
</evidence>
<name>A0ABP1B372_9BRYO</name>
<evidence type="ECO:0000313" key="4">
    <source>
        <dbReference type="Proteomes" id="UP001497522"/>
    </source>
</evidence>
<evidence type="ECO:0000256" key="2">
    <source>
        <dbReference type="SAM" id="SignalP"/>
    </source>
</evidence>
<dbReference type="EMBL" id="OZ023719">
    <property type="protein sequence ID" value="CAK9869144.1"/>
    <property type="molecule type" value="Genomic_DNA"/>
</dbReference>
<feature type="signal peptide" evidence="2">
    <location>
        <begin position="1"/>
        <end position="23"/>
    </location>
</feature>
<evidence type="ECO:0000256" key="1">
    <source>
        <dbReference type="SAM" id="Phobius"/>
    </source>
</evidence>
<feature type="chain" id="PRO_5047004269" evidence="2">
    <location>
        <begin position="24"/>
        <end position="146"/>
    </location>
</feature>
<dbReference type="Proteomes" id="UP001497522">
    <property type="component" value="Chromosome 18"/>
</dbReference>